<name>A0A5N6TRV7_ASPAV</name>
<dbReference type="EMBL" id="ML742138">
    <property type="protein sequence ID" value="KAE8149024.1"/>
    <property type="molecule type" value="Genomic_DNA"/>
</dbReference>
<sequence>MRPALLRLLKRPSALSVLDSLTSAPIGIEQLESRFTCERLRHYSHDSPQGKRIQQAESEQSVEQLNNAESCTRSSLSFRIYEIKTSRTQKARGGGQPGSTHASLETVGSLRTLELQPEKLEFESDIGHTDDVGSRLVDDPNHRHNFALWEELLRYRQRHHGDRGTLDIWEGLMVRVGGVQLPVSGERADFFWQSFVDLGLKQEIVLKELADYASELWAQTGKRWDRLYERVVGGFFARGMTQQALEWHKRLQDPHLSSSNDILCLLKPAINLPRGVHSTVTTRWKPQRQLIPAGLQAFQNICRATNGHEIYADVISVLLQSDCVDHVFRMHTFLVERGDHPRSYEEIRPLIDFAKDYGPEQTWHRLDEYVNDRFPEVEATHGGKSFEIEKDQLSRDQPLESKGNSWVQEKPFKDDFGARLFATKALRFDTILSGLRMFGVTAIGPQSLREMATRAHGCQDLAHQLQEFEKAGISIGDSVFTRLIRRLAIGSRDILLSDLLRSDQHPDVLENAQLQESLLISYYLARDWRQYNMTLVILDEICKSENDLSNVHFRKFLTAGDFKMASRVVDDMALRGWTLSRESIDYMARRILTRRRPGKPSMRYDGSDTKDVVFVVQILRRGTSKGTAIPINLWIELLKRLGMHNRWNDLRKSCLWLASHYSSRSNTPRSAVSRSKSERDTNDLFRPQGDFILRQIFTRHMQAAIVAWGFKLRVSIRRARANFQGPGREYLIPWVRGLTLLRELEQQGVHLSVEWIRRACRHRLAVLYGRRWPSSRRKNRLVRRENPYHMARVIRDIERAWGEPSLFGGRAVTDLNGLVNPPNMTRRKEEMTRKKIALVESIASVQAKDN</sequence>
<evidence type="ECO:0000313" key="1">
    <source>
        <dbReference type="EMBL" id="KAE8149024.1"/>
    </source>
</evidence>
<accession>A0A5N6TRV7</accession>
<dbReference type="OrthoDB" id="5366531at2759"/>
<gene>
    <name evidence="1" type="ORF">BDV25DRAFT_8163</name>
</gene>
<dbReference type="Proteomes" id="UP000325780">
    <property type="component" value="Unassembled WGS sequence"/>
</dbReference>
<reference evidence="1 2" key="1">
    <citation type="submission" date="2019-04" db="EMBL/GenBank/DDBJ databases">
        <title>Friends and foes A comparative genomics study of 23 Aspergillus species from section Flavi.</title>
        <authorList>
            <consortium name="DOE Joint Genome Institute"/>
            <person name="Kjaerbolling I."/>
            <person name="Vesth T."/>
            <person name="Frisvad J.C."/>
            <person name="Nybo J.L."/>
            <person name="Theobald S."/>
            <person name="Kildgaard S."/>
            <person name="Isbrandt T."/>
            <person name="Kuo A."/>
            <person name="Sato A."/>
            <person name="Lyhne E.K."/>
            <person name="Kogle M.E."/>
            <person name="Wiebenga A."/>
            <person name="Kun R.S."/>
            <person name="Lubbers R.J."/>
            <person name="Makela M.R."/>
            <person name="Barry K."/>
            <person name="Chovatia M."/>
            <person name="Clum A."/>
            <person name="Daum C."/>
            <person name="Haridas S."/>
            <person name="He G."/>
            <person name="LaButti K."/>
            <person name="Lipzen A."/>
            <person name="Mondo S."/>
            <person name="Riley R."/>
            <person name="Salamov A."/>
            <person name="Simmons B.A."/>
            <person name="Magnuson J.K."/>
            <person name="Henrissat B."/>
            <person name="Mortensen U.H."/>
            <person name="Larsen T.O."/>
            <person name="Devries R.P."/>
            <person name="Grigoriev I.V."/>
            <person name="Machida M."/>
            <person name="Baker S.E."/>
            <person name="Andersen M.R."/>
        </authorList>
    </citation>
    <scope>NUCLEOTIDE SEQUENCE [LARGE SCALE GENOMIC DNA]</scope>
    <source>
        <strain evidence="1 2">IBT 18842</strain>
    </source>
</reference>
<evidence type="ECO:0000313" key="2">
    <source>
        <dbReference type="Proteomes" id="UP000325780"/>
    </source>
</evidence>
<keyword evidence="2" id="KW-1185">Reference proteome</keyword>
<dbReference type="AlphaFoldDB" id="A0A5N6TRV7"/>
<evidence type="ECO:0008006" key="3">
    <source>
        <dbReference type="Google" id="ProtNLM"/>
    </source>
</evidence>
<organism evidence="1 2">
    <name type="scientific">Aspergillus avenaceus</name>
    <dbReference type="NCBI Taxonomy" id="36643"/>
    <lineage>
        <taxon>Eukaryota</taxon>
        <taxon>Fungi</taxon>
        <taxon>Dikarya</taxon>
        <taxon>Ascomycota</taxon>
        <taxon>Pezizomycotina</taxon>
        <taxon>Eurotiomycetes</taxon>
        <taxon>Eurotiomycetidae</taxon>
        <taxon>Eurotiales</taxon>
        <taxon>Aspergillaceae</taxon>
        <taxon>Aspergillus</taxon>
        <taxon>Aspergillus subgen. Circumdati</taxon>
    </lineage>
</organism>
<proteinExistence type="predicted"/>
<protein>
    <recommendedName>
        <fullName evidence="3">Pentatricopeptide repeat domain-containing protein</fullName>
    </recommendedName>
</protein>